<feature type="domain" description="ABC3 transporter permease C-terminal" evidence="9">
    <location>
        <begin position="280"/>
        <end position="409"/>
    </location>
</feature>
<sequence>MLKIMPLYIGLRYILSKKDNRVISFTSLVSMAGLTLGVMVIIIVLAVFNGAQGEQRERTLITVPHADIYTQGNFPLWQQAANLLSQQEGVESVSAYISLEAMLSKNGIHQVTKVKGIDPDAEAQTSEIEDSMLQGSLSELRPGERGIILGRRLANSLRLLPGDAVNLIVPELANNSSRLQLTMHTFTVVGMFDVQFSIGSELALIHLDDSAELLNLNSLDEAVHLRLKVADIFEAANLVNTSLELLTSELPGPDYQGEDWSVSEASLFNALRMEKIMTWFMLMMIVAIGAFNIISTLVMVVSEKKADIAILRTMGAGEWTIMAIFIVQGLLVGVSGTVLGAGLGLIVAVNFDFLGQLLELLFIPDGMFMLSIIETDIQSADVVITCLFALLISFLATLYPAWKASRIHPAEVLRYE</sequence>
<keyword evidence="3" id="KW-0813">Transport</keyword>
<dbReference type="InterPro" id="IPR025857">
    <property type="entry name" value="MacB_PCD"/>
</dbReference>
<feature type="transmembrane region" description="Helical" evidence="8">
    <location>
        <begin position="276"/>
        <end position="301"/>
    </location>
</feature>
<feature type="transmembrane region" description="Helical" evidence="8">
    <location>
        <begin position="21"/>
        <end position="48"/>
    </location>
</feature>
<feature type="transmembrane region" description="Helical" evidence="8">
    <location>
        <begin position="321"/>
        <end position="347"/>
    </location>
</feature>
<reference evidence="12" key="1">
    <citation type="submission" date="2017-08" db="EMBL/GenBank/DDBJ databases">
        <title>A dynamic microbial community with high functional redundancy inhabits the cold, oxic subseafloor aquifer.</title>
        <authorList>
            <person name="Tully B.J."/>
            <person name="Wheat C.G."/>
            <person name="Glazer B.T."/>
            <person name="Huber J.A."/>
        </authorList>
    </citation>
    <scope>NUCLEOTIDE SEQUENCE [LARGE SCALE GENOMIC DNA]</scope>
</reference>
<dbReference type="Pfam" id="PF02687">
    <property type="entry name" value="FtsX"/>
    <property type="match status" value="1"/>
</dbReference>
<dbReference type="InterPro" id="IPR011925">
    <property type="entry name" value="LolCE_TM"/>
</dbReference>
<dbReference type="InterPro" id="IPR003838">
    <property type="entry name" value="ABC3_permease_C"/>
</dbReference>
<keyword evidence="4" id="KW-1003">Cell membrane</keyword>
<evidence type="ECO:0000259" key="10">
    <source>
        <dbReference type="Pfam" id="PF12704"/>
    </source>
</evidence>
<organism evidence="11 12">
    <name type="scientific">SAR86 cluster bacterium</name>
    <dbReference type="NCBI Taxonomy" id="2030880"/>
    <lineage>
        <taxon>Bacteria</taxon>
        <taxon>Pseudomonadati</taxon>
        <taxon>Pseudomonadota</taxon>
        <taxon>Gammaproteobacteria</taxon>
        <taxon>SAR86 cluster</taxon>
    </lineage>
</organism>
<feature type="domain" description="MacB-like periplasmic core" evidence="10">
    <location>
        <begin position="27"/>
        <end position="210"/>
    </location>
</feature>
<evidence type="ECO:0000256" key="3">
    <source>
        <dbReference type="ARBA" id="ARBA00022448"/>
    </source>
</evidence>
<dbReference type="PANTHER" id="PTHR30489:SF0">
    <property type="entry name" value="LIPOPROTEIN-RELEASING SYSTEM TRANSMEMBRANE PROTEIN LOLE"/>
    <property type="match status" value="1"/>
</dbReference>
<keyword evidence="7 8" id="KW-0472">Membrane</keyword>
<dbReference type="GO" id="GO:0044874">
    <property type="term" value="P:lipoprotein localization to outer membrane"/>
    <property type="evidence" value="ECO:0007669"/>
    <property type="project" value="TreeGrafter"/>
</dbReference>
<dbReference type="EMBL" id="NVWI01000013">
    <property type="protein sequence ID" value="PCJ39666.1"/>
    <property type="molecule type" value="Genomic_DNA"/>
</dbReference>
<accession>A0A2A5C8G1</accession>
<evidence type="ECO:0000256" key="5">
    <source>
        <dbReference type="ARBA" id="ARBA00022692"/>
    </source>
</evidence>
<protein>
    <submittedName>
        <fullName evidence="11">Lipoprotein-releasing system transmembrane subunit LolC</fullName>
    </submittedName>
</protein>
<proteinExistence type="inferred from homology"/>
<keyword evidence="11" id="KW-0449">Lipoprotein</keyword>
<evidence type="ECO:0000256" key="1">
    <source>
        <dbReference type="ARBA" id="ARBA00004651"/>
    </source>
</evidence>
<dbReference type="GO" id="GO:0042953">
    <property type="term" value="P:lipoprotein transport"/>
    <property type="evidence" value="ECO:0007669"/>
    <property type="project" value="InterPro"/>
</dbReference>
<comment type="similarity">
    <text evidence="2">Belongs to the ABC-4 integral membrane protein family. LolC/E subfamily.</text>
</comment>
<dbReference type="Proteomes" id="UP000228987">
    <property type="component" value="Unassembled WGS sequence"/>
</dbReference>
<evidence type="ECO:0000313" key="12">
    <source>
        <dbReference type="Proteomes" id="UP000228987"/>
    </source>
</evidence>
<dbReference type="Pfam" id="PF12704">
    <property type="entry name" value="MacB_PCD"/>
    <property type="match status" value="1"/>
</dbReference>
<evidence type="ECO:0000256" key="6">
    <source>
        <dbReference type="ARBA" id="ARBA00022989"/>
    </source>
</evidence>
<keyword evidence="5 8" id="KW-0812">Transmembrane</keyword>
<dbReference type="GO" id="GO:0098797">
    <property type="term" value="C:plasma membrane protein complex"/>
    <property type="evidence" value="ECO:0007669"/>
    <property type="project" value="TreeGrafter"/>
</dbReference>
<feature type="transmembrane region" description="Helical" evidence="8">
    <location>
        <begin position="380"/>
        <end position="402"/>
    </location>
</feature>
<evidence type="ECO:0000256" key="8">
    <source>
        <dbReference type="SAM" id="Phobius"/>
    </source>
</evidence>
<evidence type="ECO:0000256" key="4">
    <source>
        <dbReference type="ARBA" id="ARBA00022475"/>
    </source>
</evidence>
<dbReference type="NCBIfam" id="TIGR02212">
    <property type="entry name" value="lolCE"/>
    <property type="match status" value="1"/>
</dbReference>
<comment type="subcellular location">
    <subcellularLocation>
        <location evidence="1">Cell membrane</location>
        <topology evidence="1">Multi-pass membrane protein</topology>
    </subcellularLocation>
</comment>
<dbReference type="InterPro" id="IPR051447">
    <property type="entry name" value="Lipoprotein-release_system"/>
</dbReference>
<keyword evidence="6 8" id="KW-1133">Transmembrane helix</keyword>
<evidence type="ECO:0000256" key="7">
    <source>
        <dbReference type="ARBA" id="ARBA00023136"/>
    </source>
</evidence>
<evidence type="ECO:0000259" key="9">
    <source>
        <dbReference type="Pfam" id="PF02687"/>
    </source>
</evidence>
<dbReference type="AlphaFoldDB" id="A0A2A5C8G1"/>
<dbReference type="PANTHER" id="PTHR30489">
    <property type="entry name" value="LIPOPROTEIN-RELEASING SYSTEM TRANSMEMBRANE PROTEIN LOLE"/>
    <property type="match status" value="1"/>
</dbReference>
<name>A0A2A5C8G1_9GAMM</name>
<comment type="caution">
    <text evidence="11">The sequence shown here is derived from an EMBL/GenBank/DDBJ whole genome shotgun (WGS) entry which is preliminary data.</text>
</comment>
<evidence type="ECO:0000313" key="11">
    <source>
        <dbReference type="EMBL" id="PCJ39666.1"/>
    </source>
</evidence>
<gene>
    <name evidence="11" type="ORF">COA71_13575</name>
</gene>
<evidence type="ECO:0000256" key="2">
    <source>
        <dbReference type="ARBA" id="ARBA00005236"/>
    </source>
</evidence>